<name>A0ABW5L7V7_9SPHI</name>
<protein>
    <submittedName>
        <fullName evidence="2">DUF4375 domain-containing protein</fullName>
    </submittedName>
</protein>
<dbReference type="Gene3D" id="1.20.1420.60">
    <property type="match status" value="1"/>
</dbReference>
<reference evidence="3" key="1">
    <citation type="journal article" date="2019" name="Int. J. Syst. Evol. Microbiol.">
        <title>The Global Catalogue of Microorganisms (GCM) 10K type strain sequencing project: providing services to taxonomists for standard genome sequencing and annotation.</title>
        <authorList>
            <consortium name="The Broad Institute Genomics Platform"/>
            <consortium name="The Broad Institute Genome Sequencing Center for Infectious Disease"/>
            <person name="Wu L."/>
            <person name="Ma J."/>
        </authorList>
    </citation>
    <scope>NUCLEOTIDE SEQUENCE [LARGE SCALE GENOMIC DNA]</scope>
    <source>
        <strain evidence="3">KCTC 52298</strain>
    </source>
</reference>
<gene>
    <name evidence="2" type="ORF">ACFSQW_16955</name>
</gene>
<proteinExistence type="predicted"/>
<dbReference type="InterPro" id="IPR025402">
    <property type="entry name" value="DMP19_C"/>
</dbReference>
<dbReference type="EMBL" id="JBHULD010000018">
    <property type="protein sequence ID" value="MFD2556085.1"/>
    <property type="molecule type" value="Genomic_DNA"/>
</dbReference>
<organism evidence="2 3">
    <name type="scientific">Sphingobacterium tabacisoli</name>
    <dbReference type="NCBI Taxonomy" id="2044855"/>
    <lineage>
        <taxon>Bacteria</taxon>
        <taxon>Pseudomonadati</taxon>
        <taxon>Bacteroidota</taxon>
        <taxon>Sphingobacteriia</taxon>
        <taxon>Sphingobacteriales</taxon>
        <taxon>Sphingobacteriaceae</taxon>
        <taxon>Sphingobacterium</taxon>
    </lineage>
</organism>
<comment type="caution">
    <text evidence="2">The sequence shown here is derived from an EMBL/GenBank/DDBJ whole genome shotgun (WGS) entry which is preliminary data.</text>
</comment>
<evidence type="ECO:0000313" key="3">
    <source>
        <dbReference type="Proteomes" id="UP001597440"/>
    </source>
</evidence>
<accession>A0ABW5L7V7</accession>
<keyword evidence="3" id="KW-1185">Reference proteome</keyword>
<sequence>MEDLDKEWFDFTIRFVDKLNESNEDWEALTQEEQELAALWRLEADMYNGGFLQFFCNWGPVCLEHALRTLTKLGAEECLGILQQQYAIITRLENNKDMKELWDIPKFLTEDELHEISDVLDLNYWDNQDDIMTKTLHTYAALYEESKANGQA</sequence>
<feature type="domain" description="DNA mimic protein DMP19 C-terminal" evidence="1">
    <location>
        <begin position="27"/>
        <end position="140"/>
    </location>
</feature>
<evidence type="ECO:0000259" key="1">
    <source>
        <dbReference type="Pfam" id="PF14300"/>
    </source>
</evidence>
<dbReference type="Proteomes" id="UP001597440">
    <property type="component" value="Unassembled WGS sequence"/>
</dbReference>
<evidence type="ECO:0000313" key="2">
    <source>
        <dbReference type="EMBL" id="MFD2556085.1"/>
    </source>
</evidence>
<dbReference type="Pfam" id="PF14300">
    <property type="entry name" value="DMP19"/>
    <property type="match status" value="1"/>
</dbReference>
<dbReference type="RefSeq" id="WP_210352838.1">
    <property type="nucleotide sequence ID" value="NZ_JAEQMU010000001.1"/>
</dbReference>